<protein>
    <recommendedName>
        <fullName evidence="3 5">NEDD8-activating enzyme E1 regulatory subunit</fullName>
    </recommendedName>
</protein>
<sequence>MSSDANMRYDRQVRLWGEEGQASIEAATVCVLGASALGTETLKSLVLAGVHSFCIVDDAIVEPADVGNNFFLDEDDVGKSRSQATIDKLKEMNPAVSGLFLNVAPAALDDNQLAQLAKCSVMVGTNLPQEFEAFVASYMYSLGVPFISAKAFGLVGEVHVCVREHTIANSHDENPRPDLRLDVPFPQLVDMVEETRLDDLTPAQLHHTPYILLYFKALEQFRKDHRNPDAFPNNYTQRKQIQEIIWAMRRPNESGSLDSENFDEAKTSITRSFLRTTIPQAVKDILADEACGTSSQPFWIICEALRRFSEDNDGLLPLRGTLPDMTSDSQRYTRLAQIFHDRAQTEADEVYRITKQVEKERGIGDVISQEMCYRFCKNADRIRVQRGEPWDFDRHISTLIRRIKEMRDCEDAETQRIDGAVWLLVLHAAFKFQREKGRFPGTNGVPCPIDTFDLQQRVESLIRMSDESVEKILPRIPMDAVKEMCRFGASELHVVASFVGGITAQEVIKLATNQYLPIDNTLLFDGLTQNATTFRL</sequence>
<name>A0A8S1GXG2_9PELO</name>
<evidence type="ECO:0000256" key="1">
    <source>
        <dbReference type="ARBA" id="ARBA00005032"/>
    </source>
</evidence>
<dbReference type="InterPro" id="IPR035985">
    <property type="entry name" value="Ubiquitin-activating_enz"/>
</dbReference>
<dbReference type="PIRSF" id="PIRSF039099">
    <property type="entry name" value="APP-BP1"/>
    <property type="match status" value="1"/>
</dbReference>
<dbReference type="SUPFAM" id="SSF69572">
    <property type="entry name" value="Activating enzymes of the ubiquitin-like proteins"/>
    <property type="match status" value="1"/>
</dbReference>
<dbReference type="EMBL" id="CAJGYM010000007">
    <property type="protein sequence ID" value="CAD6187851.1"/>
    <property type="molecule type" value="Genomic_DNA"/>
</dbReference>
<comment type="caution">
    <text evidence="7">The sequence shown here is derived from an EMBL/GenBank/DDBJ whole genome shotgun (WGS) entry which is preliminary data.</text>
</comment>
<dbReference type="GO" id="GO:0005737">
    <property type="term" value="C:cytoplasm"/>
    <property type="evidence" value="ECO:0007669"/>
    <property type="project" value="TreeGrafter"/>
</dbReference>
<dbReference type="PANTHER" id="PTHR10953">
    <property type="entry name" value="UBIQUITIN-ACTIVATING ENZYME E1"/>
    <property type="match status" value="1"/>
</dbReference>
<evidence type="ECO:0000313" key="7">
    <source>
        <dbReference type="EMBL" id="CAD6187851.1"/>
    </source>
</evidence>
<evidence type="ECO:0000313" key="8">
    <source>
        <dbReference type="Proteomes" id="UP000835052"/>
    </source>
</evidence>
<proteinExistence type="inferred from homology"/>
<dbReference type="Proteomes" id="UP000835052">
    <property type="component" value="Unassembled WGS sequence"/>
</dbReference>
<dbReference type="OrthoDB" id="1708823at2759"/>
<organism evidence="7 8">
    <name type="scientific">Caenorhabditis auriculariae</name>
    <dbReference type="NCBI Taxonomy" id="2777116"/>
    <lineage>
        <taxon>Eukaryota</taxon>
        <taxon>Metazoa</taxon>
        <taxon>Ecdysozoa</taxon>
        <taxon>Nematoda</taxon>
        <taxon>Chromadorea</taxon>
        <taxon>Rhabditida</taxon>
        <taxon>Rhabditina</taxon>
        <taxon>Rhabditomorpha</taxon>
        <taxon>Rhabditoidea</taxon>
        <taxon>Rhabditidae</taxon>
        <taxon>Peloderinae</taxon>
        <taxon>Caenorhabditis</taxon>
    </lineage>
</organism>
<reference evidence="7" key="1">
    <citation type="submission" date="2020-10" db="EMBL/GenBank/DDBJ databases">
        <authorList>
            <person name="Kikuchi T."/>
        </authorList>
    </citation>
    <scope>NUCLEOTIDE SEQUENCE</scope>
    <source>
        <strain evidence="7">NKZ352</strain>
    </source>
</reference>
<keyword evidence="8" id="KW-1185">Reference proteome</keyword>
<evidence type="ECO:0000259" key="6">
    <source>
        <dbReference type="Pfam" id="PF00899"/>
    </source>
</evidence>
<keyword evidence="4 5" id="KW-0833">Ubl conjugation pathway</keyword>
<accession>A0A8S1GXG2</accession>
<dbReference type="InterPro" id="IPR030667">
    <property type="entry name" value="APP-BP1"/>
</dbReference>
<dbReference type="PANTHER" id="PTHR10953:SF29">
    <property type="entry name" value="NEDD8-ACTIVATING ENZYME E1 REGULATORY SUBUNIT"/>
    <property type="match status" value="1"/>
</dbReference>
<gene>
    <name evidence="7" type="ORF">CAUJ_LOCUS3770</name>
</gene>
<feature type="domain" description="THIF-type NAD/FAD binding fold" evidence="6">
    <location>
        <begin position="9"/>
        <end position="535"/>
    </location>
</feature>
<dbReference type="Pfam" id="PF00899">
    <property type="entry name" value="ThiF"/>
    <property type="match status" value="1"/>
</dbReference>
<dbReference type="InterPro" id="IPR000594">
    <property type="entry name" value="ThiF_NAD_FAD-bd"/>
</dbReference>
<comment type="pathway">
    <text evidence="1 5">Protein modification; protein neddylation.</text>
</comment>
<dbReference type="GO" id="GO:0045116">
    <property type="term" value="P:protein neddylation"/>
    <property type="evidence" value="ECO:0007669"/>
    <property type="project" value="UniProtKB-UniRule"/>
</dbReference>
<evidence type="ECO:0000256" key="2">
    <source>
        <dbReference type="ARBA" id="ARBA00006868"/>
    </source>
</evidence>
<comment type="similarity">
    <text evidence="2 5">Belongs to the ubiquitin-activating E1 family. ULA1 subfamily.</text>
</comment>
<dbReference type="Gene3D" id="3.40.50.720">
    <property type="entry name" value="NAD(P)-binding Rossmann-like Domain"/>
    <property type="match status" value="2"/>
</dbReference>
<evidence type="ECO:0000256" key="3">
    <source>
        <dbReference type="ARBA" id="ARBA00015407"/>
    </source>
</evidence>
<dbReference type="InterPro" id="IPR045886">
    <property type="entry name" value="ThiF/MoeB/HesA"/>
</dbReference>
<dbReference type="AlphaFoldDB" id="A0A8S1GXG2"/>
<dbReference type="GO" id="GO:0019781">
    <property type="term" value="F:NEDD8 activating enzyme activity"/>
    <property type="evidence" value="ECO:0007669"/>
    <property type="project" value="UniProtKB-UniRule"/>
</dbReference>
<evidence type="ECO:0000256" key="4">
    <source>
        <dbReference type="ARBA" id="ARBA00022786"/>
    </source>
</evidence>
<evidence type="ECO:0000256" key="5">
    <source>
        <dbReference type="PIRNR" id="PIRNR039099"/>
    </source>
</evidence>